<evidence type="ECO:0000313" key="3">
    <source>
        <dbReference type="EMBL" id="TFB86881.1"/>
    </source>
</evidence>
<organism evidence="3 4">
    <name type="scientific">Cryobacterium algoricola</name>
    <dbReference type="NCBI Taxonomy" id="1259183"/>
    <lineage>
        <taxon>Bacteria</taxon>
        <taxon>Bacillati</taxon>
        <taxon>Actinomycetota</taxon>
        <taxon>Actinomycetes</taxon>
        <taxon>Micrococcales</taxon>
        <taxon>Microbacteriaceae</taxon>
        <taxon>Cryobacterium</taxon>
    </lineage>
</organism>
<evidence type="ECO:0000313" key="4">
    <source>
        <dbReference type="Proteomes" id="UP000297608"/>
    </source>
</evidence>
<comment type="caution">
    <text evidence="3">The sequence shown here is derived from an EMBL/GenBank/DDBJ whole genome shotgun (WGS) entry which is preliminary data.</text>
</comment>
<feature type="domain" description="DUF3846" evidence="2">
    <location>
        <begin position="214"/>
        <end position="313"/>
    </location>
</feature>
<dbReference type="Pfam" id="PF12957">
    <property type="entry name" value="DUF3846"/>
    <property type="match status" value="1"/>
</dbReference>
<keyword evidence="4" id="KW-1185">Reference proteome</keyword>
<gene>
    <name evidence="3" type="ORF">E3O44_06860</name>
</gene>
<protein>
    <submittedName>
        <fullName evidence="3">DUF3846 domain-containing protein</fullName>
    </submittedName>
</protein>
<feature type="compositionally biased region" description="Basic residues" evidence="1">
    <location>
        <begin position="68"/>
        <end position="95"/>
    </location>
</feature>
<proteinExistence type="predicted"/>
<feature type="region of interest" description="Disordered" evidence="1">
    <location>
        <begin position="37"/>
        <end position="129"/>
    </location>
</feature>
<dbReference type="Proteomes" id="UP000297608">
    <property type="component" value="Unassembled WGS sequence"/>
</dbReference>
<feature type="compositionally biased region" description="Basic residues" evidence="1">
    <location>
        <begin position="37"/>
        <end position="49"/>
    </location>
</feature>
<accession>A0ABY2IBD8</accession>
<name>A0ABY2IBD8_9MICO</name>
<dbReference type="InterPro" id="IPR024559">
    <property type="entry name" value="DUF3846"/>
</dbReference>
<dbReference type="EMBL" id="SOFG01000011">
    <property type="protein sequence ID" value="TFB86881.1"/>
    <property type="molecule type" value="Genomic_DNA"/>
</dbReference>
<sequence>MHRPNRRRRHRLLALDQRWRASRRHLLPRWERHHRRRRTLPPTHRRARPRTTDRCESRPSPMPSPSRNNRHPAPRRPTRRQLRPPPHRRRLHKRPAQSDRQRPDQPMTRSHRSRKDALTPRTKGLKPVLSGAATRRCAGGAFLTFPALDRSSLRGSVPRFSDAVASSLISPEILGTPPLPLAIDSLAGRQKNQSIEKERTMTTTPKTPLRALRITHEQIQYVHIQPEPSSVEALQRSIPCDYFDVVRLNGNIDLFVDDEGAINGSPLNLYLTIVAHALGTPAVLFGTGIALGCNPNTGDTISLTDTQLAHIDRIFKSKPDPKIVDRLAESLAPFPALVALLRRD</sequence>
<evidence type="ECO:0000256" key="1">
    <source>
        <dbReference type="SAM" id="MobiDB-lite"/>
    </source>
</evidence>
<evidence type="ECO:0000259" key="2">
    <source>
        <dbReference type="Pfam" id="PF12957"/>
    </source>
</evidence>
<reference evidence="3 4" key="1">
    <citation type="submission" date="2019-03" db="EMBL/GenBank/DDBJ databases">
        <title>Genomics of glacier-inhabiting Cryobacterium strains.</title>
        <authorList>
            <person name="Liu Q."/>
            <person name="Xin Y.-H."/>
        </authorList>
    </citation>
    <scope>NUCLEOTIDE SEQUENCE [LARGE SCALE GENOMIC DNA]</scope>
    <source>
        <strain evidence="3 4">MDB2-B</strain>
    </source>
</reference>